<organism evidence="1 2">
    <name type="scientific">Megamonas rupellensis</name>
    <dbReference type="NCBI Taxonomy" id="491921"/>
    <lineage>
        <taxon>Bacteria</taxon>
        <taxon>Bacillati</taxon>
        <taxon>Bacillota</taxon>
        <taxon>Negativicutes</taxon>
        <taxon>Selenomonadales</taxon>
        <taxon>Selenomonadaceae</taxon>
        <taxon>Megamonas</taxon>
    </lineage>
</organism>
<evidence type="ECO:0000313" key="2">
    <source>
        <dbReference type="Proteomes" id="UP000284662"/>
    </source>
</evidence>
<comment type="caution">
    <text evidence="1">The sequence shown here is derived from an EMBL/GenBank/DDBJ whole genome shotgun (WGS) entry which is preliminary data.</text>
</comment>
<protein>
    <submittedName>
        <fullName evidence="1">Uncharacterized protein</fullName>
    </submittedName>
</protein>
<dbReference type="RefSeq" id="WP_117977042.1">
    <property type="nucleotide sequence ID" value="NZ_QRST01000028.1"/>
</dbReference>
<dbReference type="EMBL" id="QRST01000028">
    <property type="protein sequence ID" value="RGQ03017.1"/>
    <property type="molecule type" value="Genomic_DNA"/>
</dbReference>
<reference evidence="1 2" key="1">
    <citation type="submission" date="2018-08" db="EMBL/GenBank/DDBJ databases">
        <title>A genome reference for cultivated species of the human gut microbiota.</title>
        <authorList>
            <person name="Zou Y."/>
            <person name="Xue W."/>
            <person name="Luo G."/>
        </authorList>
    </citation>
    <scope>NUCLEOTIDE SEQUENCE [LARGE SCALE GENOMIC DNA]</scope>
    <source>
        <strain evidence="1 2">AF29-2</strain>
    </source>
</reference>
<dbReference type="AlphaFoldDB" id="A0A411ZJK8"/>
<name>A0A411ZJK8_9FIRM</name>
<accession>A0A411ZJK8</accession>
<dbReference type="Proteomes" id="UP000284662">
    <property type="component" value="Unassembled WGS sequence"/>
</dbReference>
<proteinExistence type="predicted"/>
<gene>
    <name evidence="1" type="ORF">DWZ11_10380</name>
</gene>
<evidence type="ECO:0000313" key="1">
    <source>
        <dbReference type="EMBL" id="RGQ03017.1"/>
    </source>
</evidence>
<dbReference type="InterPro" id="IPR053913">
    <property type="entry name" value="NADAR-DarT1"/>
</dbReference>
<sequence length="217" mass="24661">MAKRPVYIVSDTKPYCKCKMIDFEYSKGTSIKQKQKNIKSLHEVFMVSNPNSKILEISSKSENPLGVALSAFNLMVKNKNGEDLFSVEAAFQASKVFEKGGPYTDLLYVSSKEAKKDKRLKTSGSIIGFNFQGEEFISRPKTFFYSWLYINALISNKELAEAIMDFDAFTDMEFNPQKSLNCQAEAVALFVALKKNDLLEKALKDKNSFRQIVYFVD</sequence>
<dbReference type="Pfam" id="PF22397">
    <property type="entry name" value="NADAR-DarT1"/>
    <property type="match status" value="1"/>
</dbReference>